<dbReference type="InterPro" id="IPR023828">
    <property type="entry name" value="Peptidase_S8_Ser-AS"/>
</dbReference>
<gene>
    <name evidence="8" type="ORF">J2W69_001010</name>
</gene>
<keyword evidence="9" id="KW-1185">Reference proteome</keyword>
<dbReference type="RefSeq" id="WP_310275193.1">
    <property type="nucleotide sequence ID" value="NZ_JAVDWR010000002.1"/>
</dbReference>
<accession>A0ABU1VWG8</accession>
<dbReference type="Proteomes" id="UP001257909">
    <property type="component" value="Unassembled WGS sequence"/>
</dbReference>
<dbReference type="Gene3D" id="3.40.50.200">
    <property type="entry name" value="Peptidase S8/S53 domain"/>
    <property type="match status" value="1"/>
</dbReference>
<evidence type="ECO:0000256" key="4">
    <source>
        <dbReference type="ARBA" id="ARBA00022825"/>
    </source>
</evidence>
<evidence type="ECO:0000256" key="3">
    <source>
        <dbReference type="ARBA" id="ARBA00022801"/>
    </source>
</evidence>
<evidence type="ECO:0000256" key="5">
    <source>
        <dbReference type="PROSITE-ProRule" id="PRU01240"/>
    </source>
</evidence>
<dbReference type="InterPro" id="IPR015500">
    <property type="entry name" value="Peptidase_S8_subtilisin-rel"/>
</dbReference>
<keyword evidence="2 5" id="KW-0645">Protease</keyword>
<dbReference type="PRINTS" id="PR00723">
    <property type="entry name" value="SUBTILISIN"/>
</dbReference>
<protein>
    <recommendedName>
        <fullName evidence="7">Peptidase S8/S53 domain-containing protein</fullName>
    </recommendedName>
</protein>
<dbReference type="InterPro" id="IPR000209">
    <property type="entry name" value="Peptidase_S8/S53_dom"/>
</dbReference>
<dbReference type="PANTHER" id="PTHR43806:SF11">
    <property type="entry name" value="CEREVISIN-RELATED"/>
    <property type="match status" value="1"/>
</dbReference>
<feature type="signal peptide" evidence="6">
    <location>
        <begin position="1"/>
        <end position="19"/>
    </location>
</feature>
<keyword evidence="3 5" id="KW-0378">Hydrolase</keyword>
<dbReference type="InterPro" id="IPR050131">
    <property type="entry name" value="Peptidase_S8_subtilisin-like"/>
</dbReference>
<dbReference type="InterPro" id="IPR036852">
    <property type="entry name" value="Peptidase_S8/S53_dom_sf"/>
</dbReference>
<organism evidence="8 9">
    <name type="scientific">Rheinheimera soli</name>
    <dbReference type="NCBI Taxonomy" id="443616"/>
    <lineage>
        <taxon>Bacteria</taxon>
        <taxon>Pseudomonadati</taxon>
        <taxon>Pseudomonadota</taxon>
        <taxon>Gammaproteobacteria</taxon>
        <taxon>Chromatiales</taxon>
        <taxon>Chromatiaceae</taxon>
        <taxon>Rheinheimera</taxon>
    </lineage>
</organism>
<evidence type="ECO:0000256" key="6">
    <source>
        <dbReference type="SAM" id="SignalP"/>
    </source>
</evidence>
<feature type="active site" description="Charge relay system" evidence="5">
    <location>
        <position position="394"/>
    </location>
</feature>
<dbReference type="PANTHER" id="PTHR43806">
    <property type="entry name" value="PEPTIDASE S8"/>
    <property type="match status" value="1"/>
</dbReference>
<evidence type="ECO:0000256" key="2">
    <source>
        <dbReference type="ARBA" id="ARBA00022670"/>
    </source>
</evidence>
<dbReference type="EMBL" id="JAVDWR010000002">
    <property type="protein sequence ID" value="MDR7120081.1"/>
    <property type="molecule type" value="Genomic_DNA"/>
</dbReference>
<dbReference type="Pfam" id="PF00082">
    <property type="entry name" value="Peptidase_S8"/>
    <property type="match status" value="1"/>
</dbReference>
<feature type="chain" id="PRO_5047493956" description="Peptidase S8/S53 domain-containing protein" evidence="6">
    <location>
        <begin position="20"/>
        <end position="447"/>
    </location>
</feature>
<comment type="similarity">
    <text evidence="1 5">Belongs to the peptidase S8 family.</text>
</comment>
<proteinExistence type="inferred from homology"/>
<sequence>MKKKLTFVLLSMLTLESQAQLLPSTPLTDRLEQPLGVPVTDRLTTLERQVLYQSRQQLLKDKLATEELRQRLSHSLDPIVQLPASLPVVNKQNQVLWREIELEPGVRVVEGQWLLALSPQQWQQQTLLHPYLVDQQSYPELDLFFYRIQLPVGSRATTELLHSLPDAIKAQMSSNSIYSPQQGRSDTVTAAPSNSACQSQVRIGMVDSAVDQQHQAFTHSDSLISKNFLPADLDQSHQHGTAVASLLVGRGPGLKALLPQAQLLSAAVFYQQNTYQQSATLVHLLEALNWLASQQVQLINLSLTGPAHPLLQQAVKALDKKNVVLIAAAGNAGPAAAPLYPAAYPQVIAVTAVDQHQHIYRWANQGDYIEFAAPGVAVTVAKAGAGFGLETGTSLASPVVAAIAACQLASGVTATQLRTQLQQQAVDLGEPGKDTVYGFGLLRPGSH</sequence>
<dbReference type="CDD" id="cd05561">
    <property type="entry name" value="Peptidases_S8_4"/>
    <property type="match status" value="1"/>
</dbReference>
<dbReference type="PROSITE" id="PS51892">
    <property type="entry name" value="SUBTILASE"/>
    <property type="match status" value="1"/>
</dbReference>
<evidence type="ECO:0000313" key="9">
    <source>
        <dbReference type="Proteomes" id="UP001257909"/>
    </source>
</evidence>
<keyword evidence="6" id="KW-0732">Signal</keyword>
<feature type="active site" description="Charge relay system" evidence="5">
    <location>
        <position position="239"/>
    </location>
</feature>
<evidence type="ECO:0000313" key="8">
    <source>
        <dbReference type="EMBL" id="MDR7120081.1"/>
    </source>
</evidence>
<reference evidence="8 9" key="1">
    <citation type="submission" date="2023-07" db="EMBL/GenBank/DDBJ databases">
        <title>Sorghum-associated microbial communities from plants grown in Nebraska, USA.</title>
        <authorList>
            <person name="Schachtman D."/>
        </authorList>
    </citation>
    <scope>NUCLEOTIDE SEQUENCE [LARGE SCALE GENOMIC DNA]</scope>
    <source>
        <strain evidence="8 9">4138</strain>
    </source>
</reference>
<feature type="domain" description="Peptidase S8/S53" evidence="7">
    <location>
        <begin position="200"/>
        <end position="440"/>
    </location>
</feature>
<evidence type="ECO:0000256" key="1">
    <source>
        <dbReference type="ARBA" id="ARBA00011073"/>
    </source>
</evidence>
<evidence type="ECO:0000259" key="7">
    <source>
        <dbReference type="Pfam" id="PF00082"/>
    </source>
</evidence>
<keyword evidence="4 5" id="KW-0720">Serine protease</keyword>
<feature type="active site" description="Charge relay system" evidence="5">
    <location>
        <position position="207"/>
    </location>
</feature>
<dbReference type="PROSITE" id="PS00138">
    <property type="entry name" value="SUBTILASE_SER"/>
    <property type="match status" value="1"/>
</dbReference>
<dbReference type="SUPFAM" id="SSF52743">
    <property type="entry name" value="Subtilisin-like"/>
    <property type="match status" value="1"/>
</dbReference>
<comment type="caution">
    <text evidence="8">The sequence shown here is derived from an EMBL/GenBank/DDBJ whole genome shotgun (WGS) entry which is preliminary data.</text>
</comment>
<name>A0ABU1VWG8_9GAMM</name>